<dbReference type="Proteomes" id="UP000000378">
    <property type="component" value="Chromosome"/>
</dbReference>
<dbReference type="RefSeq" id="WP_013175756.1">
    <property type="nucleotide sequence ID" value="NC_014220.1"/>
</dbReference>
<dbReference type="PANTHER" id="PTHR38451:SF1">
    <property type="entry name" value="TRNA (ADENINE(22)-N(1))-METHYLTRANSFERASE"/>
    <property type="match status" value="1"/>
</dbReference>
<accession>D7CNR9</accession>
<dbReference type="InterPro" id="IPR006901">
    <property type="entry name" value="TrmK"/>
</dbReference>
<dbReference type="Pfam" id="PF12847">
    <property type="entry name" value="Methyltransf_18"/>
    <property type="match status" value="1"/>
</dbReference>
<name>D7CNR9_SYNLT</name>
<dbReference type="KEGG" id="slp:Slip_1592"/>
<organism evidence="1 2">
    <name type="scientific">Syntrophothermus lipocalidus (strain DSM 12680 / TGB-C1)</name>
    <dbReference type="NCBI Taxonomy" id="643648"/>
    <lineage>
        <taxon>Bacteria</taxon>
        <taxon>Bacillati</taxon>
        <taxon>Bacillota</taxon>
        <taxon>Clostridia</taxon>
        <taxon>Eubacteriales</taxon>
        <taxon>Syntrophomonadaceae</taxon>
        <taxon>Syntrophothermus</taxon>
    </lineage>
</organism>
<proteinExistence type="predicted"/>
<dbReference type="PIRSF" id="PIRSF018637">
    <property type="entry name" value="TrmK"/>
    <property type="match status" value="1"/>
</dbReference>
<reference evidence="2" key="1">
    <citation type="journal article" date="2010" name="Stand. Genomic Sci.">
        <title>Complete genome sequence of Syntrophothermus lipocalidus type strain (TGB-C1T).</title>
        <authorList>
            <consortium name="US DOE Joint Genome Institute (JGI-PGF)"/>
            <person name="Djao O."/>
            <person name="Zhang X."/>
            <person name="Lucas S."/>
            <person name="Lapidus A."/>
            <person name="Glavina Del Rio T."/>
            <person name="Nolan M."/>
            <person name="Tice H."/>
            <person name="Cheng J."/>
            <person name="Han C."/>
            <person name="Tapia R."/>
            <person name="Goodwin L."/>
            <person name="Pitluck S."/>
            <person name="Liolios K."/>
            <person name="Ivanova N."/>
            <person name="Mavromatis K."/>
            <person name="Mikhailova N."/>
            <person name="Ovchinnikova G."/>
            <person name="Pati A."/>
            <person name="Brambilla E."/>
            <person name="Chen A."/>
            <person name="Palaniappan K."/>
            <person name="Land M."/>
            <person name="Hauser L."/>
            <person name="Chang Y."/>
            <person name="Jeffries C."/>
            <person name="Rohde M."/>
            <person name="Sikorski J."/>
            <person name="Spring S."/>
            <person name="Goker M."/>
            <person name="Detter J."/>
            <person name="Woyke T."/>
            <person name="Bristow J."/>
            <person name="Eisen J."/>
            <person name="Markowitz V."/>
            <person name="Hugenholtz P."/>
            <person name="Kyrpides N."/>
            <person name="Klenk H."/>
        </authorList>
    </citation>
    <scope>NUCLEOTIDE SEQUENCE [LARGE SCALE GENOMIC DNA]</scope>
    <source>
        <strain evidence="2">DSM 12680 / TGB-C1</strain>
    </source>
</reference>
<dbReference type="Gene3D" id="3.40.50.150">
    <property type="entry name" value="Vaccinia Virus protein VP39"/>
    <property type="match status" value="1"/>
</dbReference>
<keyword evidence="2" id="KW-1185">Reference proteome</keyword>
<dbReference type="HOGENOM" id="CLU_071037_1_0_9"/>
<dbReference type="PANTHER" id="PTHR38451">
    <property type="entry name" value="TRNA (ADENINE(22)-N(1))-METHYLTRANSFERASE"/>
    <property type="match status" value="1"/>
</dbReference>
<gene>
    <name evidence="1" type="ordered locus">Slip_1592</name>
</gene>
<protein>
    <recommendedName>
        <fullName evidence="3">SAM-dependent methyltransferase</fullName>
    </recommendedName>
</protein>
<sequence>MNVSRRLTRIAAHVVSGQIAADIGADHALLSVFLVRNGICPKVIIGELNEGPWRRAQAYVKKEGLHNVIDVRRGDGLQVLAPGEVTTVVIAGLGGKVIADIIMGSLTKAYSYARYVLQPQPPLYPLRKVLTDLGWEIVEEEIVEEKENFYTIVVTEPRQKPAYRLSELELEFGPVVLRKAERPENQEFLRRELRRWERMVESLRASQSSEARARLSHYLLLKRELEEILDAGYR</sequence>
<dbReference type="GO" id="GO:0160105">
    <property type="term" value="F:tRNA (adenine(22)-N1)-methyltransferase activity"/>
    <property type="evidence" value="ECO:0007669"/>
    <property type="project" value="InterPro"/>
</dbReference>
<dbReference type="SUPFAM" id="SSF53335">
    <property type="entry name" value="S-adenosyl-L-methionine-dependent methyltransferases"/>
    <property type="match status" value="1"/>
</dbReference>
<dbReference type="InterPro" id="IPR029063">
    <property type="entry name" value="SAM-dependent_MTases_sf"/>
</dbReference>
<dbReference type="STRING" id="643648.Slip_1592"/>
<dbReference type="AlphaFoldDB" id="D7CNR9"/>
<evidence type="ECO:0008006" key="3">
    <source>
        <dbReference type="Google" id="ProtNLM"/>
    </source>
</evidence>
<dbReference type="eggNOG" id="COG2384">
    <property type="taxonomic scope" value="Bacteria"/>
</dbReference>
<evidence type="ECO:0000313" key="2">
    <source>
        <dbReference type="Proteomes" id="UP000000378"/>
    </source>
</evidence>
<dbReference type="EMBL" id="CP002048">
    <property type="protein sequence ID" value="ADI02354.1"/>
    <property type="molecule type" value="Genomic_DNA"/>
</dbReference>
<evidence type="ECO:0000313" key="1">
    <source>
        <dbReference type="EMBL" id="ADI02354.1"/>
    </source>
</evidence>
<reference evidence="1 2" key="2">
    <citation type="journal article" date="2010" name="Stand. Genomic Sci.">
        <title>Complete genome sequence of Syntrophothermus lipocalidus type strain (TGB-C1).</title>
        <authorList>
            <person name="Djao O.D."/>
            <person name="Zhang X."/>
            <person name="Lucas S."/>
            <person name="Lapidus A."/>
            <person name="Del Rio T.G."/>
            <person name="Nolan M."/>
            <person name="Tice H."/>
            <person name="Cheng J.F."/>
            <person name="Han C."/>
            <person name="Tapia R."/>
            <person name="Goodwin L."/>
            <person name="Pitluck S."/>
            <person name="Liolios K."/>
            <person name="Ivanova N."/>
            <person name="Mavromatis K."/>
            <person name="Mikhailova N."/>
            <person name="Ovchinnikova G."/>
            <person name="Pati A."/>
            <person name="Brambilla E."/>
            <person name="Chen A."/>
            <person name="Palaniappan K."/>
            <person name="Land M."/>
            <person name="Hauser L."/>
            <person name="Chang Y.J."/>
            <person name="Jeffries C.D."/>
            <person name="Rohde M."/>
            <person name="Sikorski J."/>
            <person name="Spring S."/>
            <person name="Goker M."/>
            <person name="Detter J.C."/>
            <person name="Woyke T."/>
            <person name="Bristow J."/>
            <person name="Eisen J.A."/>
            <person name="Markowitz V."/>
            <person name="Hugenholtz P."/>
            <person name="Kyrpides N.C."/>
            <person name="Klenk H.P."/>
        </authorList>
    </citation>
    <scope>NUCLEOTIDE SEQUENCE [LARGE SCALE GENOMIC DNA]</scope>
    <source>
        <strain evidence="2">DSM 12680 / TGB-C1</strain>
    </source>
</reference>